<keyword evidence="6" id="KW-0430">Lectin</keyword>
<evidence type="ECO:0000256" key="10">
    <source>
        <dbReference type="ARBA" id="ARBA00023119"/>
    </source>
</evidence>
<evidence type="ECO:0000256" key="5">
    <source>
        <dbReference type="ARBA" id="ARBA00022729"/>
    </source>
</evidence>
<dbReference type="GO" id="GO:0003823">
    <property type="term" value="F:antigen binding"/>
    <property type="evidence" value="ECO:0007669"/>
    <property type="project" value="TreeGrafter"/>
</dbReference>
<dbReference type="Pfam" id="PF01391">
    <property type="entry name" value="Collagen"/>
    <property type="match status" value="1"/>
</dbReference>
<dbReference type="SUPFAM" id="SSF56496">
    <property type="entry name" value="Fibrinogen C-terminal domain-like"/>
    <property type="match status" value="1"/>
</dbReference>
<evidence type="ECO:0000256" key="12">
    <source>
        <dbReference type="ARBA" id="ARBA00023180"/>
    </source>
</evidence>
<keyword evidence="9" id="KW-0391">Immunity</keyword>
<evidence type="ECO:0000256" key="11">
    <source>
        <dbReference type="ARBA" id="ARBA00023157"/>
    </source>
</evidence>
<dbReference type="EMBL" id="OW240920">
    <property type="protein sequence ID" value="CAH2316825.1"/>
    <property type="molecule type" value="Genomic_DNA"/>
</dbReference>
<organism evidence="16 17">
    <name type="scientific">Pelobates cultripes</name>
    <name type="common">Western spadefoot toad</name>
    <dbReference type="NCBI Taxonomy" id="61616"/>
    <lineage>
        <taxon>Eukaryota</taxon>
        <taxon>Metazoa</taxon>
        <taxon>Chordata</taxon>
        <taxon>Craniata</taxon>
        <taxon>Vertebrata</taxon>
        <taxon>Euteleostomi</taxon>
        <taxon>Amphibia</taxon>
        <taxon>Batrachia</taxon>
        <taxon>Anura</taxon>
        <taxon>Pelobatoidea</taxon>
        <taxon>Pelobatidae</taxon>
        <taxon>Pelobates</taxon>
    </lineage>
</organism>
<dbReference type="GO" id="GO:0030246">
    <property type="term" value="F:carbohydrate binding"/>
    <property type="evidence" value="ECO:0007669"/>
    <property type="project" value="UniProtKB-KW"/>
</dbReference>
<evidence type="ECO:0000259" key="15">
    <source>
        <dbReference type="PROSITE" id="PS51406"/>
    </source>
</evidence>
<sequence length="334" mass="36102">MALPALVILPVTWVLLALSTAQNTCPEVKFTGLSGTEKVTIIQGCPGVPGTAGPKGELGPQGPRGEKGLPGIIGKMGPPGSKGESSSSGPRGFPGPPGVPGLQGPKGDKGSPGTTSTQGSKGVKNCKELLEQGNTLNGWYLIQPNDRKSLMVKCDMETDGGGWIVFQRRQDGSVDFYQDWKTYKKGFGNQNSEFWLGNDNLNALTSTGSHQFRVDFVDFENAKTFAVYKDFRISSETENYKLTVGEYTAGNAGDSLVYHNNRPFTTKDKDNDGDPNNCAQIFKGGWWYGNCHHSNLNGLYHGGAHSSYADGVNWKTGKGLNYSYKVVEMKFRPK</sequence>
<evidence type="ECO:0000313" key="16">
    <source>
        <dbReference type="EMBL" id="CAH2316825.1"/>
    </source>
</evidence>
<keyword evidence="2" id="KW-0964">Secreted</keyword>
<comment type="subcellular location">
    <subcellularLocation>
        <location evidence="1">Secreted</location>
    </subcellularLocation>
</comment>
<dbReference type="SMART" id="SM00186">
    <property type="entry name" value="FBG"/>
    <property type="match status" value="1"/>
</dbReference>
<proteinExistence type="predicted"/>
<dbReference type="InterPro" id="IPR020837">
    <property type="entry name" value="Fibrinogen_CS"/>
</dbReference>
<evidence type="ECO:0000256" key="6">
    <source>
        <dbReference type="ARBA" id="ARBA00022734"/>
    </source>
</evidence>
<evidence type="ECO:0000313" key="17">
    <source>
        <dbReference type="Proteomes" id="UP001295444"/>
    </source>
</evidence>
<evidence type="ECO:0000256" key="2">
    <source>
        <dbReference type="ARBA" id="ARBA00022525"/>
    </source>
</evidence>
<dbReference type="InterPro" id="IPR008160">
    <property type="entry name" value="Collagen"/>
</dbReference>
<dbReference type="InterPro" id="IPR050373">
    <property type="entry name" value="Fibrinogen_C-term_domain"/>
</dbReference>
<evidence type="ECO:0000256" key="14">
    <source>
        <dbReference type="SAM" id="SignalP"/>
    </source>
</evidence>
<dbReference type="NCBIfam" id="NF040941">
    <property type="entry name" value="GGGWT_bact"/>
    <property type="match status" value="1"/>
</dbReference>
<feature type="domain" description="Fibrinogen C-terminal" evidence="15">
    <location>
        <begin position="117"/>
        <end position="334"/>
    </location>
</feature>
<dbReference type="PROSITE" id="PS51406">
    <property type="entry name" value="FIBRINOGEN_C_2"/>
    <property type="match status" value="1"/>
</dbReference>
<evidence type="ECO:0000256" key="13">
    <source>
        <dbReference type="SAM" id="MobiDB-lite"/>
    </source>
</evidence>
<feature type="region of interest" description="Disordered" evidence="13">
    <location>
        <begin position="50"/>
        <end position="124"/>
    </location>
</feature>
<dbReference type="Pfam" id="PF00147">
    <property type="entry name" value="Fibrinogen_C"/>
    <property type="match status" value="1"/>
</dbReference>
<keyword evidence="12" id="KW-0325">Glycoprotein</keyword>
<dbReference type="Gene3D" id="3.90.215.10">
    <property type="entry name" value="Gamma Fibrinogen, chain A, domain 1"/>
    <property type="match status" value="1"/>
</dbReference>
<feature type="chain" id="PRO_5041990264" description="Fibrinogen C-terminal domain-containing protein" evidence="14">
    <location>
        <begin position="22"/>
        <end position="334"/>
    </location>
</feature>
<dbReference type="GO" id="GO:0001867">
    <property type="term" value="P:complement activation, lectin pathway"/>
    <property type="evidence" value="ECO:0007669"/>
    <property type="project" value="TreeGrafter"/>
</dbReference>
<dbReference type="CDD" id="cd00087">
    <property type="entry name" value="FReD"/>
    <property type="match status" value="1"/>
</dbReference>
<keyword evidence="4" id="KW-0479">Metal-binding</keyword>
<dbReference type="GO" id="GO:0097367">
    <property type="term" value="F:carbohydrate derivative binding"/>
    <property type="evidence" value="ECO:0007669"/>
    <property type="project" value="TreeGrafter"/>
</dbReference>
<accession>A0AAD1T3B3</accession>
<evidence type="ECO:0000256" key="3">
    <source>
        <dbReference type="ARBA" id="ARBA00022588"/>
    </source>
</evidence>
<dbReference type="InterPro" id="IPR014716">
    <property type="entry name" value="Fibrinogen_a/b/g_C_1"/>
</dbReference>
<dbReference type="Proteomes" id="UP001295444">
    <property type="component" value="Chromosome 09"/>
</dbReference>
<keyword evidence="7" id="KW-0677">Repeat</keyword>
<dbReference type="InterPro" id="IPR036056">
    <property type="entry name" value="Fibrinogen-like_C"/>
</dbReference>
<keyword evidence="5 14" id="KW-0732">Signal</keyword>
<dbReference type="GO" id="GO:0005581">
    <property type="term" value="C:collagen trimer"/>
    <property type="evidence" value="ECO:0007669"/>
    <property type="project" value="UniProtKB-KW"/>
</dbReference>
<evidence type="ECO:0000256" key="9">
    <source>
        <dbReference type="ARBA" id="ARBA00022859"/>
    </source>
</evidence>
<protein>
    <recommendedName>
        <fullName evidence="15">Fibrinogen C-terminal domain-containing protein</fullName>
    </recommendedName>
</protein>
<keyword evidence="11" id="KW-1015">Disulfide bond</keyword>
<evidence type="ECO:0000256" key="8">
    <source>
        <dbReference type="ARBA" id="ARBA00022837"/>
    </source>
</evidence>
<dbReference type="GO" id="GO:0005102">
    <property type="term" value="F:signaling receptor binding"/>
    <property type="evidence" value="ECO:0007669"/>
    <property type="project" value="TreeGrafter"/>
</dbReference>
<keyword evidence="3" id="KW-0399">Innate immunity</keyword>
<name>A0AAD1T3B3_PELCU</name>
<gene>
    <name evidence="16" type="ORF">PECUL_23A048591</name>
</gene>
<dbReference type="PROSITE" id="PS00514">
    <property type="entry name" value="FIBRINOGEN_C_1"/>
    <property type="match status" value="1"/>
</dbReference>
<dbReference type="InterPro" id="IPR002181">
    <property type="entry name" value="Fibrinogen_a/b/g_C_dom"/>
</dbReference>
<evidence type="ECO:0000256" key="4">
    <source>
        <dbReference type="ARBA" id="ARBA00022723"/>
    </source>
</evidence>
<dbReference type="FunFam" id="3.90.215.10:FF:000001">
    <property type="entry name" value="Tenascin isoform 1"/>
    <property type="match status" value="1"/>
</dbReference>
<dbReference type="PANTHER" id="PTHR19143:SF433">
    <property type="entry name" value="FICOLIN-2"/>
    <property type="match status" value="1"/>
</dbReference>
<keyword evidence="10" id="KW-0176">Collagen</keyword>
<dbReference type="PANTHER" id="PTHR19143">
    <property type="entry name" value="FIBRINOGEN/TENASCIN/ANGIOPOEITIN"/>
    <property type="match status" value="1"/>
</dbReference>
<dbReference type="AlphaFoldDB" id="A0AAD1T3B3"/>
<feature type="signal peptide" evidence="14">
    <location>
        <begin position="1"/>
        <end position="21"/>
    </location>
</feature>
<keyword evidence="17" id="KW-1185">Reference proteome</keyword>
<reference evidence="16" key="1">
    <citation type="submission" date="2022-03" db="EMBL/GenBank/DDBJ databases">
        <authorList>
            <person name="Alioto T."/>
            <person name="Alioto T."/>
            <person name="Gomez Garrido J."/>
        </authorList>
    </citation>
    <scope>NUCLEOTIDE SEQUENCE</scope>
</reference>
<evidence type="ECO:0000256" key="7">
    <source>
        <dbReference type="ARBA" id="ARBA00022737"/>
    </source>
</evidence>
<dbReference type="GO" id="GO:0005615">
    <property type="term" value="C:extracellular space"/>
    <property type="evidence" value="ECO:0007669"/>
    <property type="project" value="TreeGrafter"/>
</dbReference>
<dbReference type="GO" id="GO:0046872">
    <property type="term" value="F:metal ion binding"/>
    <property type="evidence" value="ECO:0007669"/>
    <property type="project" value="UniProtKB-KW"/>
</dbReference>
<feature type="compositionally biased region" description="Low complexity" evidence="13">
    <location>
        <begin position="78"/>
        <end position="91"/>
    </location>
</feature>
<keyword evidence="8" id="KW-0106">Calcium</keyword>
<evidence type="ECO:0000256" key="1">
    <source>
        <dbReference type="ARBA" id="ARBA00004613"/>
    </source>
</evidence>